<dbReference type="GO" id="GO:0003910">
    <property type="term" value="F:DNA ligase (ATP) activity"/>
    <property type="evidence" value="ECO:0007669"/>
    <property type="project" value="UniProtKB-EC"/>
</dbReference>
<dbReference type="PROSITE" id="PS00333">
    <property type="entry name" value="DNA_LIGASE_A2"/>
    <property type="match status" value="1"/>
</dbReference>
<dbReference type="Pfam" id="PF13298">
    <property type="entry name" value="LigD_N"/>
    <property type="match status" value="1"/>
</dbReference>
<dbReference type="GO" id="GO:0005524">
    <property type="term" value="F:ATP binding"/>
    <property type="evidence" value="ECO:0007669"/>
    <property type="project" value="InterPro"/>
</dbReference>
<dbReference type="SUPFAM" id="SSF50249">
    <property type="entry name" value="Nucleic acid-binding proteins"/>
    <property type="match status" value="1"/>
</dbReference>
<evidence type="ECO:0000256" key="3">
    <source>
        <dbReference type="ARBA" id="ARBA00022598"/>
    </source>
</evidence>
<dbReference type="GO" id="GO:0006310">
    <property type="term" value="P:DNA recombination"/>
    <property type="evidence" value="ECO:0007669"/>
    <property type="project" value="InterPro"/>
</dbReference>
<evidence type="ECO:0000256" key="4">
    <source>
        <dbReference type="ARBA" id="ARBA00034003"/>
    </source>
</evidence>
<dbReference type="Pfam" id="PF01068">
    <property type="entry name" value="DNA_ligase_A_M"/>
    <property type="match status" value="1"/>
</dbReference>
<gene>
    <name evidence="7" type="ORF">HYX28_09080</name>
</gene>
<feature type="compositionally biased region" description="Basic and acidic residues" evidence="5">
    <location>
        <begin position="1"/>
        <end position="14"/>
    </location>
</feature>
<evidence type="ECO:0000313" key="7">
    <source>
        <dbReference type="EMBL" id="MBI2678922.1"/>
    </source>
</evidence>
<protein>
    <recommendedName>
        <fullName evidence="2">DNA ligase (ATP)</fullName>
        <ecNumber evidence="2">6.5.1.1</ecNumber>
    </recommendedName>
</protein>
<feature type="region of interest" description="Disordered" evidence="5">
    <location>
        <begin position="189"/>
        <end position="283"/>
    </location>
</feature>
<dbReference type="EMBL" id="JACPNR010000011">
    <property type="protein sequence ID" value="MBI2678922.1"/>
    <property type="molecule type" value="Genomic_DNA"/>
</dbReference>
<comment type="caution">
    <text evidence="7">The sequence shown here is derived from an EMBL/GenBank/DDBJ whole genome shotgun (WGS) entry which is preliminary data.</text>
</comment>
<dbReference type="PROSITE" id="PS50160">
    <property type="entry name" value="DNA_LIGASE_A3"/>
    <property type="match status" value="1"/>
</dbReference>
<sequence length="629" mass="70602">MALEEYKQKRRFEDTPEPPPKLGKRDAHRFVVQKHHASRLHYDFRLEMDGVLKSWAVPKGPSLDPDDKRLAMMVEDHPVSYFDFEGIIPEGNYGAGSVQVWDVGTWEPLGEAHAMLTKGDFKFRLKGRKLKGDFVLARMRSRRPGSKGNEWLLIKHRGAGDVAGFDAGDRKLDWSVLTKRSLAEIAGDARAREWQSRKKAAPASRGGKNAWLADSVAKADRKRRGTAEHAEIAEKPKGRKKTPSARVVKASASAAEGDTRSLRPKQRNFSASSASSAVKTLKGAERAPMPRAITPMLATLVDGPFDDEQWLFEIKWDGYRAVAYLDGGNVRLVSRNQNDFTAGFPEVAAALAEGVRAKQAVLDGEIVALDAEGRPSFSLMQQRTGMDTGRPGRIGIARRDVPIVFYAFDVIWLEGYSLMQVGLEQRKELLRQILGKDERLFFSDHVVGKGNALFELARQRSLEGILAKRRASCYIQKRTREWLKIKITQRIECVIGGYTDPKGSREHFGSVILGLYDDKGKLIHVGQAGSGFTEQSHAAMWKKLKPLETAKNPYDGRVDTLRKNHWTKPQLVAEIKFIEWTHEGETGQVKMRAPVYMGLRTDKKAQDCRFERARPVMKEVKKAEAGEES</sequence>
<evidence type="ECO:0000256" key="2">
    <source>
        <dbReference type="ARBA" id="ARBA00012727"/>
    </source>
</evidence>
<accession>A0A932A994</accession>
<dbReference type="Gene3D" id="3.30.1490.70">
    <property type="match status" value="1"/>
</dbReference>
<dbReference type="Pfam" id="PF04679">
    <property type="entry name" value="DNA_ligase_A_C"/>
    <property type="match status" value="1"/>
</dbReference>
<dbReference type="InterPro" id="IPR014144">
    <property type="entry name" value="LigD_PE_domain"/>
</dbReference>
<evidence type="ECO:0000256" key="1">
    <source>
        <dbReference type="ARBA" id="ARBA00007572"/>
    </source>
</evidence>
<dbReference type="InterPro" id="IPR016059">
    <property type="entry name" value="DNA_ligase_ATP-dep_CS"/>
</dbReference>
<dbReference type="Proteomes" id="UP000779809">
    <property type="component" value="Unassembled WGS sequence"/>
</dbReference>
<dbReference type="Gene3D" id="2.40.50.140">
    <property type="entry name" value="Nucleic acid-binding proteins"/>
    <property type="match status" value="1"/>
</dbReference>
<feature type="domain" description="ATP-dependent DNA ligase family profile" evidence="6">
    <location>
        <begin position="396"/>
        <end position="521"/>
    </location>
</feature>
<dbReference type="GO" id="GO:0006281">
    <property type="term" value="P:DNA repair"/>
    <property type="evidence" value="ECO:0007669"/>
    <property type="project" value="InterPro"/>
</dbReference>
<dbReference type="NCBIfam" id="TIGR02779">
    <property type="entry name" value="NHEJ_ligase_lig"/>
    <property type="match status" value="1"/>
</dbReference>
<dbReference type="NCBIfam" id="TIGR02777">
    <property type="entry name" value="LigD_PE_dom"/>
    <property type="match status" value="1"/>
</dbReference>
<dbReference type="InterPro" id="IPR012309">
    <property type="entry name" value="DNA_ligase_ATP-dep_C"/>
</dbReference>
<dbReference type="InterPro" id="IPR012310">
    <property type="entry name" value="DNA_ligase_ATP-dep_cent"/>
</dbReference>
<dbReference type="InterPro" id="IPR050191">
    <property type="entry name" value="ATP-dep_DNA_ligase"/>
</dbReference>
<evidence type="ECO:0000259" key="6">
    <source>
        <dbReference type="PROSITE" id="PS50160"/>
    </source>
</evidence>
<dbReference type="Gene3D" id="3.30.470.30">
    <property type="entry name" value="DNA ligase/mRNA capping enzyme"/>
    <property type="match status" value="1"/>
</dbReference>
<dbReference type="PANTHER" id="PTHR45674">
    <property type="entry name" value="DNA LIGASE 1/3 FAMILY MEMBER"/>
    <property type="match status" value="1"/>
</dbReference>
<proteinExistence type="inferred from homology"/>
<evidence type="ECO:0000256" key="5">
    <source>
        <dbReference type="SAM" id="MobiDB-lite"/>
    </source>
</evidence>
<dbReference type="AlphaFoldDB" id="A0A932A994"/>
<comment type="similarity">
    <text evidence="1">Belongs to the ATP-dependent DNA ligase family.</text>
</comment>
<organism evidence="7 8">
    <name type="scientific">Candidatus Korobacter versatilis</name>
    <dbReference type="NCBI Taxonomy" id="658062"/>
    <lineage>
        <taxon>Bacteria</taxon>
        <taxon>Pseudomonadati</taxon>
        <taxon>Acidobacteriota</taxon>
        <taxon>Terriglobia</taxon>
        <taxon>Terriglobales</taxon>
        <taxon>Candidatus Korobacteraceae</taxon>
        <taxon>Candidatus Korobacter</taxon>
    </lineage>
</organism>
<feature type="region of interest" description="Disordered" evidence="5">
    <location>
        <begin position="1"/>
        <end position="26"/>
    </location>
</feature>
<feature type="compositionally biased region" description="Polar residues" evidence="5">
    <location>
        <begin position="267"/>
        <end position="278"/>
    </location>
</feature>
<evidence type="ECO:0000313" key="8">
    <source>
        <dbReference type="Proteomes" id="UP000779809"/>
    </source>
</evidence>
<comment type="catalytic activity">
    <reaction evidence="4">
        <text>ATP + (deoxyribonucleotide)n-3'-hydroxyl + 5'-phospho-(deoxyribonucleotide)m = (deoxyribonucleotide)n+m + AMP + diphosphate.</text>
        <dbReference type="EC" id="6.5.1.1"/>
    </reaction>
</comment>
<dbReference type="CDD" id="cd07906">
    <property type="entry name" value="Adenylation_DNA_ligase_LigD_LigC"/>
    <property type="match status" value="1"/>
</dbReference>
<dbReference type="PANTHER" id="PTHR45674:SF4">
    <property type="entry name" value="DNA LIGASE 1"/>
    <property type="match status" value="1"/>
</dbReference>
<feature type="compositionally biased region" description="Low complexity" evidence="5">
    <location>
        <begin position="244"/>
        <end position="255"/>
    </location>
</feature>
<dbReference type="EC" id="6.5.1.1" evidence="2"/>
<keyword evidence="3" id="KW-0436">Ligase</keyword>
<name>A0A932A994_9BACT</name>
<dbReference type="InterPro" id="IPR014146">
    <property type="entry name" value="LigD_ligase_dom"/>
</dbReference>
<reference evidence="7" key="1">
    <citation type="submission" date="2020-07" db="EMBL/GenBank/DDBJ databases">
        <title>Huge and variable diversity of episymbiotic CPR bacteria and DPANN archaea in groundwater ecosystems.</title>
        <authorList>
            <person name="He C.Y."/>
            <person name="Keren R."/>
            <person name="Whittaker M."/>
            <person name="Farag I.F."/>
            <person name="Doudna J."/>
            <person name="Cate J.H.D."/>
            <person name="Banfield J.F."/>
        </authorList>
    </citation>
    <scope>NUCLEOTIDE SEQUENCE</scope>
    <source>
        <strain evidence="7">NC_groundwater_580_Pr5_B-0.1um_64_19</strain>
    </source>
</reference>
<dbReference type="CDD" id="cd07971">
    <property type="entry name" value="OBF_DNA_ligase_LigD"/>
    <property type="match status" value="1"/>
</dbReference>
<dbReference type="SUPFAM" id="SSF56091">
    <property type="entry name" value="DNA ligase/mRNA capping enzyme, catalytic domain"/>
    <property type="match status" value="1"/>
</dbReference>
<dbReference type="InterPro" id="IPR012340">
    <property type="entry name" value="NA-bd_OB-fold"/>
</dbReference>
<feature type="compositionally biased region" description="Basic and acidic residues" evidence="5">
    <location>
        <begin position="225"/>
        <end position="236"/>
    </location>
</feature>